<reference evidence="2 3" key="1">
    <citation type="submission" date="2019-05" db="EMBL/GenBank/DDBJ databases">
        <authorList>
            <person name="Pope W.H."/>
            <person name="Garlena R.A."/>
            <person name="Russell D.A."/>
            <person name="Jacobs-Sera D."/>
            <person name="Hatfull G.F."/>
        </authorList>
    </citation>
    <scope>NUCLEOTIDE SEQUENCE [LARGE SCALE GENOMIC DNA]</scope>
</reference>
<name>A0A4Y6EMH5_9CAUD</name>
<dbReference type="Proteomes" id="UP000318375">
    <property type="component" value="Segment"/>
</dbReference>
<dbReference type="KEGG" id="vg:64766144"/>
<evidence type="ECO:0000313" key="3">
    <source>
        <dbReference type="Proteomes" id="UP000318375"/>
    </source>
</evidence>
<protein>
    <submittedName>
        <fullName evidence="2">Uncharacterized protein</fullName>
    </submittedName>
</protein>
<accession>A0A4Y6EMH5</accession>
<dbReference type="EMBL" id="MK977695">
    <property type="protein sequence ID" value="QDF18611.1"/>
    <property type="molecule type" value="Genomic_DNA"/>
</dbReference>
<keyword evidence="3" id="KW-1185">Reference proteome</keyword>
<evidence type="ECO:0000313" key="2">
    <source>
        <dbReference type="EMBL" id="QDF18611.1"/>
    </source>
</evidence>
<dbReference type="GeneID" id="64766144"/>
<feature type="compositionally biased region" description="Pro residues" evidence="1">
    <location>
        <begin position="54"/>
        <end position="63"/>
    </location>
</feature>
<organism evidence="2 3">
    <name type="scientific">Gordonia phage Pupper</name>
    <dbReference type="NCBI Taxonomy" id="2571249"/>
    <lineage>
        <taxon>Viruses</taxon>
        <taxon>Duplodnaviria</taxon>
        <taxon>Heunggongvirae</taxon>
        <taxon>Uroviricota</taxon>
        <taxon>Caudoviricetes</taxon>
        <taxon>Puppervirus</taxon>
        <taxon>Puppervirus Pupper</taxon>
    </lineage>
</organism>
<feature type="region of interest" description="Disordered" evidence="1">
    <location>
        <begin position="47"/>
        <end position="77"/>
    </location>
</feature>
<proteinExistence type="predicted"/>
<evidence type="ECO:0000256" key="1">
    <source>
        <dbReference type="SAM" id="MobiDB-lite"/>
    </source>
</evidence>
<gene>
    <name evidence="2" type="primary">125</name>
    <name evidence="2" type="ORF">SEA_PUPPER_125</name>
</gene>
<sequence length="77" mass="8202">MSETQHLQFDSLPGVDIVATRGHEEYGEDFITFECYRDGELIKGANGGFNGPGAPLPTPPPVEPAGDVPVYADPEGQ</sequence>
<dbReference type="RefSeq" id="YP_010058913.1">
    <property type="nucleotide sequence ID" value="NC_054723.1"/>
</dbReference>